<dbReference type="Gene3D" id="2.60.120.620">
    <property type="entry name" value="q2cbj1_9rhob like domain"/>
    <property type="match status" value="1"/>
</dbReference>
<organism evidence="1">
    <name type="scientific">marine metagenome</name>
    <dbReference type="NCBI Taxonomy" id="408172"/>
    <lineage>
        <taxon>unclassified sequences</taxon>
        <taxon>metagenomes</taxon>
        <taxon>ecological metagenomes</taxon>
    </lineage>
</organism>
<dbReference type="EMBL" id="UINC01076121">
    <property type="protein sequence ID" value="SVC14982.1"/>
    <property type="molecule type" value="Genomic_DNA"/>
</dbReference>
<proteinExistence type="predicted"/>
<dbReference type="SUPFAM" id="SSF51197">
    <property type="entry name" value="Clavaminate synthase-like"/>
    <property type="match status" value="1"/>
</dbReference>
<dbReference type="Pfam" id="PF05721">
    <property type="entry name" value="PhyH"/>
    <property type="match status" value="1"/>
</dbReference>
<dbReference type="PANTHER" id="PTHR20883">
    <property type="entry name" value="PHYTANOYL-COA DIOXYGENASE DOMAIN CONTAINING 1"/>
    <property type="match status" value="1"/>
</dbReference>
<reference evidence="1" key="1">
    <citation type="submission" date="2018-05" db="EMBL/GenBank/DDBJ databases">
        <authorList>
            <person name="Lanie J.A."/>
            <person name="Ng W.-L."/>
            <person name="Kazmierczak K.M."/>
            <person name="Andrzejewski T.M."/>
            <person name="Davidsen T.M."/>
            <person name="Wayne K.J."/>
            <person name="Tettelin H."/>
            <person name="Glass J.I."/>
            <person name="Rusch D."/>
            <person name="Podicherti R."/>
            <person name="Tsui H.-C.T."/>
            <person name="Winkler M.E."/>
        </authorList>
    </citation>
    <scope>NUCLEOTIDE SEQUENCE</scope>
</reference>
<gene>
    <name evidence="1" type="ORF">METZ01_LOCUS267836</name>
</gene>
<sequence>MNRGNKGNKVLWEADPSDKNKVRVGPGVVELEKPKTKLQYQMEEVSRNGYTVLEDCVSLDRLKCLGEQVDALYQLQVREIGGEETLVKIGDELSVKHLIVYDEIFLSLAVHKEVLDLVEQFLGEYFILNLQNGVINKSEVYHSARDFHRDLFFQHYSSSRPLAISALVCVDDFTPETGATFVLPGSHKFDAFPSPEFAKMYEKQIVAKAGSIIILDSMVYHRAGENTSGKTRRAISQIYTTPMIKQQISLPKALDGRYVDDPFLAKFLGYESETAENVLEWRKVRIDRRKEGGKRGRQII</sequence>
<evidence type="ECO:0000313" key="1">
    <source>
        <dbReference type="EMBL" id="SVC14982.1"/>
    </source>
</evidence>
<dbReference type="InterPro" id="IPR008775">
    <property type="entry name" value="Phytyl_CoA_dOase-like"/>
</dbReference>
<dbReference type="PANTHER" id="PTHR20883:SF48">
    <property type="entry name" value="ECTOINE DIOXYGENASE"/>
    <property type="match status" value="1"/>
</dbReference>
<protein>
    <recommendedName>
        <fullName evidence="2">Phytanoyl-CoA dioxygenase</fullName>
    </recommendedName>
</protein>
<dbReference type="AlphaFoldDB" id="A0A382JUF7"/>
<accession>A0A382JUF7</accession>
<dbReference type="GO" id="GO:0046872">
    <property type="term" value="F:metal ion binding"/>
    <property type="evidence" value="ECO:0007669"/>
    <property type="project" value="UniProtKB-ARBA"/>
</dbReference>
<name>A0A382JUF7_9ZZZZ</name>
<dbReference type="GO" id="GO:0016491">
    <property type="term" value="F:oxidoreductase activity"/>
    <property type="evidence" value="ECO:0007669"/>
    <property type="project" value="UniProtKB-ARBA"/>
</dbReference>
<evidence type="ECO:0008006" key="2">
    <source>
        <dbReference type="Google" id="ProtNLM"/>
    </source>
</evidence>